<evidence type="ECO:0000256" key="1">
    <source>
        <dbReference type="ARBA" id="ARBA00004141"/>
    </source>
</evidence>
<dbReference type="GO" id="GO:0009566">
    <property type="term" value="P:fertilization"/>
    <property type="evidence" value="ECO:0007669"/>
    <property type="project" value="TreeGrafter"/>
</dbReference>
<dbReference type="PANTHER" id="PTHR46923:SF1">
    <property type="entry name" value="CATION CHANNEL SPERM-ASSOCIATED PROTEIN 2"/>
    <property type="match status" value="1"/>
</dbReference>
<dbReference type="RefSeq" id="XP_020904901.1">
    <property type="nucleotide sequence ID" value="XM_021049242.1"/>
</dbReference>
<dbReference type="GO" id="GO:0036128">
    <property type="term" value="C:CatSper complex"/>
    <property type="evidence" value="ECO:0007669"/>
    <property type="project" value="InterPro"/>
</dbReference>
<dbReference type="Pfam" id="PF00520">
    <property type="entry name" value="Ion_trans"/>
    <property type="match status" value="1"/>
</dbReference>
<dbReference type="PANTHER" id="PTHR46923">
    <property type="entry name" value="CATION CHANNEL SPERM-ASSOCIATED PROTEIN 2"/>
    <property type="match status" value="1"/>
</dbReference>
<protein>
    <recommendedName>
        <fullName evidence="8">Ion transport domain-containing protein</fullName>
    </recommendedName>
</protein>
<dbReference type="Proteomes" id="UP000887567">
    <property type="component" value="Unplaced"/>
</dbReference>
<evidence type="ECO:0000256" key="4">
    <source>
        <dbReference type="ARBA" id="ARBA00023136"/>
    </source>
</evidence>
<dbReference type="OMA" id="QVVWPRD"/>
<feature type="transmembrane region" description="Helical" evidence="7">
    <location>
        <begin position="232"/>
        <end position="251"/>
    </location>
</feature>
<accession>A0A913XHM1</accession>
<dbReference type="AlphaFoldDB" id="A0A913XHM1"/>
<feature type="compositionally biased region" description="Basic and acidic residues" evidence="6">
    <location>
        <begin position="411"/>
        <end position="421"/>
    </location>
</feature>
<reference evidence="9" key="1">
    <citation type="submission" date="2022-11" db="UniProtKB">
        <authorList>
            <consortium name="EnsemblMetazoa"/>
        </authorList>
    </citation>
    <scope>IDENTIFICATION</scope>
</reference>
<keyword evidence="5" id="KW-0175">Coiled coil</keyword>
<dbReference type="Gene3D" id="1.10.287.70">
    <property type="match status" value="1"/>
</dbReference>
<keyword evidence="10" id="KW-1185">Reference proteome</keyword>
<feature type="transmembrane region" description="Helical" evidence="7">
    <location>
        <begin position="308"/>
        <end position="330"/>
    </location>
</feature>
<dbReference type="OrthoDB" id="416585at2759"/>
<evidence type="ECO:0000256" key="2">
    <source>
        <dbReference type="ARBA" id="ARBA00022692"/>
    </source>
</evidence>
<evidence type="ECO:0000256" key="5">
    <source>
        <dbReference type="SAM" id="Coils"/>
    </source>
</evidence>
<keyword evidence="2 7" id="KW-0812">Transmembrane</keyword>
<dbReference type="GO" id="GO:0005227">
    <property type="term" value="F:calcium-activated cation channel activity"/>
    <property type="evidence" value="ECO:0007669"/>
    <property type="project" value="InterPro"/>
</dbReference>
<evidence type="ECO:0000313" key="10">
    <source>
        <dbReference type="Proteomes" id="UP000887567"/>
    </source>
</evidence>
<dbReference type="InterPro" id="IPR027359">
    <property type="entry name" value="Volt_channel_dom_sf"/>
</dbReference>
<dbReference type="GeneID" id="110243171"/>
<keyword evidence="3 7" id="KW-1133">Transmembrane helix</keyword>
<dbReference type="GO" id="GO:0030317">
    <property type="term" value="P:flagellated sperm motility"/>
    <property type="evidence" value="ECO:0007669"/>
    <property type="project" value="InterPro"/>
</dbReference>
<evidence type="ECO:0000256" key="6">
    <source>
        <dbReference type="SAM" id="MobiDB-lite"/>
    </source>
</evidence>
<proteinExistence type="predicted"/>
<evidence type="ECO:0000313" key="9">
    <source>
        <dbReference type="EnsemblMetazoa" id="XP_020904901.1"/>
    </source>
</evidence>
<comment type="subcellular location">
    <subcellularLocation>
        <location evidence="1">Membrane</location>
        <topology evidence="1">Multi-pass membrane protein</topology>
    </subcellularLocation>
</comment>
<dbReference type="Gene3D" id="1.20.120.350">
    <property type="entry name" value="Voltage-gated potassium channels. Chain C"/>
    <property type="match status" value="1"/>
</dbReference>
<feature type="region of interest" description="Disordered" evidence="6">
    <location>
        <begin position="401"/>
        <end position="421"/>
    </location>
</feature>
<dbReference type="InterPro" id="IPR028747">
    <property type="entry name" value="CatSper2"/>
</dbReference>
<organism evidence="9 10">
    <name type="scientific">Exaiptasia diaphana</name>
    <name type="common">Tropical sea anemone</name>
    <name type="synonym">Aiptasia pulchella</name>
    <dbReference type="NCBI Taxonomy" id="2652724"/>
    <lineage>
        <taxon>Eukaryota</taxon>
        <taxon>Metazoa</taxon>
        <taxon>Cnidaria</taxon>
        <taxon>Anthozoa</taxon>
        <taxon>Hexacorallia</taxon>
        <taxon>Actiniaria</taxon>
        <taxon>Aiptasiidae</taxon>
        <taxon>Exaiptasia</taxon>
    </lineage>
</organism>
<feature type="transmembrane region" description="Helical" evidence="7">
    <location>
        <begin position="271"/>
        <end position="288"/>
    </location>
</feature>
<sequence length="518" mass="59756">MNEDLIEELSPRAEIFRSKLIEDFQLLDMLMDKGGSEAPTHYSNEILDDAVMEKLLKESPLGLVKFQLYSKKDEQRFHDRRLNRVKNKNSIPLGPWAHTVVVSKSNLFNHLFFYLQLSQLKDESLDTIKVALNVFDYCVLTVFVLEIIVKWVDEFWSFWSNGWNVFDFFVTIMSVVPEVMKFWSGTTSELAVIAENLRVFRILRSLKMVSRFAQLRIIVLTILKAFKSMAFIMILLSTFMYIFGVAGTVIFDTYSKSSRTDLKYKESFSTLGNALITLFQLFTLDHWYQMLTDLVKVADDITAKIYVILWICIGAFIFRNIFAGIMVMNFQNIRDDFNKQVKEQQLALEAEQMRQHLTEELDRQDKLHTRTRRSSSAGFSLYNEGAPKIAADVLPTLAEITGSEEDEENKEESTDTQEKENPFAALGSFMAKLKEARSSQTSGTMGGFASIQDDFRKVSDDWNATVEANLSVLKNNPVETLWPRASLFRYFQLMEFLQENIAERQQLLKMAVDSVSQN</sequence>
<evidence type="ECO:0000259" key="8">
    <source>
        <dbReference type="Pfam" id="PF00520"/>
    </source>
</evidence>
<dbReference type="SUPFAM" id="SSF81324">
    <property type="entry name" value="Voltage-gated potassium channels"/>
    <property type="match status" value="1"/>
</dbReference>
<evidence type="ECO:0000256" key="7">
    <source>
        <dbReference type="SAM" id="Phobius"/>
    </source>
</evidence>
<feature type="coiled-coil region" evidence="5">
    <location>
        <begin position="334"/>
        <end position="367"/>
    </location>
</feature>
<feature type="domain" description="Ion transport" evidence="8">
    <location>
        <begin position="120"/>
        <end position="335"/>
    </location>
</feature>
<evidence type="ECO:0000256" key="3">
    <source>
        <dbReference type="ARBA" id="ARBA00022989"/>
    </source>
</evidence>
<name>A0A913XHM1_EXADI</name>
<dbReference type="GO" id="GO:0048240">
    <property type="term" value="P:sperm capacitation"/>
    <property type="evidence" value="ECO:0007669"/>
    <property type="project" value="TreeGrafter"/>
</dbReference>
<dbReference type="InterPro" id="IPR005821">
    <property type="entry name" value="Ion_trans_dom"/>
</dbReference>
<dbReference type="EnsemblMetazoa" id="XM_021049242.1">
    <property type="protein sequence ID" value="XP_020904901.1"/>
    <property type="gene ID" value="LOC110243171"/>
</dbReference>
<keyword evidence="4 7" id="KW-0472">Membrane</keyword>
<dbReference type="KEGG" id="epa:110243171"/>